<evidence type="ECO:0000313" key="2">
    <source>
        <dbReference type="Proteomes" id="UP000077852"/>
    </source>
</evidence>
<comment type="caution">
    <text evidence="1">The sequence shown here is derived from an EMBL/GenBank/DDBJ whole genome shotgun (WGS) entry which is preliminary data.</text>
</comment>
<reference evidence="1 2" key="1">
    <citation type="submission" date="2016-03" db="EMBL/GenBank/DDBJ databases">
        <title>Genome sequence of Variovorax paradoxus KB5.</title>
        <authorList>
            <person name="Jeong H."/>
            <person name="Hong C.E."/>
            <person name="Jo S.H."/>
            <person name="Park J.M."/>
        </authorList>
    </citation>
    <scope>NUCLEOTIDE SEQUENCE [LARGE SCALE GENOMIC DNA]</scope>
    <source>
        <strain evidence="1 2">KB5</strain>
    </source>
</reference>
<dbReference type="Proteomes" id="UP000077852">
    <property type="component" value="Unassembled WGS sequence"/>
</dbReference>
<dbReference type="EMBL" id="LVHG01000068">
    <property type="protein sequence ID" value="OAK59761.1"/>
    <property type="molecule type" value="Genomic_DNA"/>
</dbReference>
<organism evidence="1 2">
    <name type="scientific">Variovorax paradoxus</name>
    <dbReference type="NCBI Taxonomy" id="34073"/>
    <lineage>
        <taxon>Bacteria</taxon>
        <taxon>Pseudomonadati</taxon>
        <taxon>Pseudomonadota</taxon>
        <taxon>Betaproteobacteria</taxon>
        <taxon>Burkholderiales</taxon>
        <taxon>Comamonadaceae</taxon>
        <taxon>Variovorax</taxon>
    </lineage>
</organism>
<name>A0AA91DJT9_VARPD</name>
<sequence length="109" mass="11920">MNRQQQIDDFLLQAHRLAVSRLRADPGRIADVSATLERWQALAGATRSDAYWNEWRAMLAAGVDAIEAATCGTDDHAVALRNVSPVGVLMTQRERGELLRAARQGAHAA</sequence>
<gene>
    <name evidence="1" type="ORF">A3K87_25575</name>
</gene>
<dbReference type="AlphaFoldDB" id="A0AA91DJT9"/>
<dbReference type="RefSeq" id="WP_081270148.1">
    <property type="nucleotide sequence ID" value="NZ_LVHG01000068.1"/>
</dbReference>
<evidence type="ECO:0000313" key="1">
    <source>
        <dbReference type="EMBL" id="OAK59761.1"/>
    </source>
</evidence>
<proteinExistence type="predicted"/>
<protein>
    <submittedName>
        <fullName evidence="1">Uncharacterized protein</fullName>
    </submittedName>
</protein>
<accession>A0AA91DJT9</accession>